<evidence type="ECO:0000256" key="2">
    <source>
        <dbReference type="ARBA" id="ARBA00004736"/>
    </source>
</evidence>
<dbReference type="OrthoDB" id="9805177at2"/>
<dbReference type="Proteomes" id="UP000199071">
    <property type="component" value="Unassembled WGS sequence"/>
</dbReference>
<protein>
    <recommendedName>
        <fullName evidence="5">2-dehydro-3-deoxy-phosphogluconate aldolase</fullName>
        <ecNumber evidence="5">4.1.2.14</ecNumber>
    </recommendedName>
</protein>
<dbReference type="EC" id="4.1.2.14" evidence="5"/>
<dbReference type="PROSITE" id="PS00159">
    <property type="entry name" value="ALDOLASE_KDPG_KHG_1"/>
    <property type="match status" value="1"/>
</dbReference>
<sequence>MNAREASLFSILTAAPVVPVLTIESVAVALPLARALVAGGLTALEVTLRTPAGLDCIRAIAAEVEGCDVGAGTVLEPRQLEAAVEAGAKFLVSPGASPNLISAARDAPIPFLPGVATAGEAMTLAEQGFTALKFFPAEPAGGTSYLKAIGAPLPEIKFCPTGGVGPKNAADYLALANVICVGGSWVAPADAVSQGNWTRITALSREAASLG</sequence>
<evidence type="ECO:0000256" key="7">
    <source>
        <dbReference type="ARBA" id="ARBA00023270"/>
    </source>
</evidence>
<dbReference type="EMBL" id="FMXQ01000001">
    <property type="protein sequence ID" value="SDB08394.1"/>
    <property type="molecule type" value="Genomic_DNA"/>
</dbReference>
<dbReference type="Gene3D" id="3.20.20.70">
    <property type="entry name" value="Aldolase class I"/>
    <property type="match status" value="1"/>
</dbReference>
<dbReference type="PANTHER" id="PTHR30246:SF1">
    <property type="entry name" value="2-DEHYDRO-3-DEOXY-6-PHOSPHOGALACTONATE ALDOLASE-RELATED"/>
    <property type="match status" value="1"/>
</dbReference>
<dbReference type="PANTHER" id="PTHR30246">
    <property type="entry name" value="2-KETO-3-DEOXY-6-PHOSPHOGLUCONATE ALDOLASE"/>
    <property type="match status" value="1"/>
</dbReference>
<keyword evidence="7" id="KW-0704">Schiff base</keyword>
<keyword evidence="10" id="KW-1185">Reference proteome</keyword>
<accession>A0A1G6AJ04</accession>
<keyword evidence="8" id="KW-0119">Carbohydrate metabolism</keyword>
<dbReference type="CDD" id="cd00452">
    <property type="entry name" value="KDPG_aldolase"/>
    <property type="match status" value="1"/>
</dbReference>
<evidence type="ECO:0000256" key="5">
    <source>
        <dbReference type="ARBA" id="ARBA00013063"/>
    </source>
</evidence>
<reference evidence="9 10" key="1">
    <citation type="submission" date="2016-10" db="EMBL/GenBank/DDBJ databases">
        <authorList>
            <person name="de Groot N.N."/>
        </authorList>
    </citation>
    <scope>NUCLEOTIDE SEQUENCE [LARGE SCALE GENOMIC DNA]</scope>
    <source>
        <strain evidence="9 10">ATCC 35022</strain>
    </source>
</reference>
<dbReference type="SUPFAM" id="SSF51569">
    <property type="entry name" value="Aldolase"/>
    <property type="match status" value="1"/>
</dbReference>
<proteinExistence type="inferred from homology"/>
<evidence type="ECO:0000256" key="6">
    <source>
        <dbReference type="ARBA" id="ARBA00023239"/>
    </source>
</evidence>
<dbReference type="InterPro" id="IPR031338">
    <property type="entry name" value="KDPG/KHG_AS_2"/>
</dbReference>
<dbReference type="NCBIfam" id="NF004325">
    <property type="entry name" value="PRK05718.1"/>
    <property type="match status" value="1"/>
</dbReference>
<dbReference type="Pfam" id="PF01081">
    <property type="entry name" value="Aldolase"/>
    <property type="match status" value="1"/>
</dbReference>
<gene>
    <name evidence="9" type="ORF">SAMN02982931_00712</name>
</gene>
<comment type="catalytic activity">
    <reaction evidence="1">
        <text>2-dehydro-3-deoxy-6-phospho-D-gluconate = D-glyceraldehyde 3-phosphate + pyruvate</text>
        <dbReference type="Rhea" id="RHEA:17089"/>
        <dbReference type="ChEBI" id="CHEBI:15361"/>
        <dbReference type="ChEBI" id="CHEBI:57569"/>
        <dbReference type="ChEBI" id="CHEBI:59776"/>
        <dbReference type="EC" id="4.1.2.14"/>
    </reaction>
</comment>
<comment type="subunit">
    <text evidence="4">Homotrimer.</text>
</comment>
<dbReference type="NCBIfam" id="TIGR01182">
    <property type="entry name" value="eda"/>
    <property type="match status" value="1"/>
</dbReference>
<dbReference type="InterPro" id="IPR031337">
    <property type="entry name" value="KDPG/KHG_AS_1"/>
</dbReference>
<evidence type="ECO:0000313" key="10">
    <source>
        <dbReference type="Proteomes" id="UP000199071"/>
    </source>
</evidence>
<evidence type="ECO:0000313" key="9">
    <source>
        <dbReference type="EMBL" id="SDB08394.1"/>
    </source>
</evidence>
<name>A0A1G6AJ04_9HYPH</name>
<dbReference type="InterPro" id="IPR000887">
    <property type="entry name" value="Aldlse_KDPG_KHG"/>
</dbReference>
<organism evidence="9 10">
    <name type="scientific">Bauldia litoralis</name>
    <dbReference type="NCBI Taxonomy" id="665467"/>
    <lineage>
        <taxon>Bacteria</taxon>
        <taxon>Pseudomonadati</taxon>
        <taxon>Pseudomonadota</taxon>
        <taxon>Alphaproteobacteria</taxon>
        <taxon>Hyphomicrobiales</taxon>
        <taxon>Kaistiaceae</taxon>
        <taxon>Bauldia</taxon>
    </lineage>
</organism>
<dbReference type="AlphaFoldDB" id="A0A1G6AJ04"/>
<evidence type="ECO:0000256" key="4">
    <source>
        <dbReference type="ARBA" id="ARBA00011233"/>
    </source>
</evidence>
<dbReference type="InterPro" id="IPR013785">
    <property type="entry name" value="Aldolase_TIM"/>
</dbReference>
<keyword evidence="6" id="KW-0456">Lyase</keyword>
<evidence type="ECO:0000256" key="3">
    <source>
        <dbReference type="ARBA" id="ARBA00006906"/>
    </source>
</evidence>
<comment type="similarity">
    <text evidence="3">Belongs to the KHG/KDPG aldolase family.</text>
</comment>
<evidence type="ECO:0000256" key="8">
    <source>
        <dbReference type="ARBA" id="ARBA00023277"/>
    </source>
</evidence>
<dbReference type="GO" id="GO:0008675">
    <property type="term" value="F:2-dehydro-3-deoxy-phosphogluconate aldolase activity"/>
    <property type="evidence" value="ECO:0007669"/>
    <property type="project" value="UniProtKB-EC"/>
</dbReference>
<comment type="pathway">
    <text evidence="2">Carbohydrate acid metabolism; 2-dehydro-3-deoxy-D-gluconate degradation; D-glyceraldehyde 3-phosphate and pyruvate from 2-dehydro-3-deoxy-D-gluconate: step 2/2.</text>
</comment>
<dbReference type="STRING" id="665467.SAMN02982931_00712"/>
<dbReference type="RefSeq" id="WP_090874796.1">
    <property type="nucleotide sequence ID" value="NZ_FMXQ01000001.1"/>
</dbReference>
<dbReference type="PROSITE" id="PS00160">
    <property type="entry name" value="ALDOLASE_KDPG_KHG_2"/>
    <property type="match status" value="1"/>
</dbReference>
<evidence type="ECO:0000256" key="1">
    <source>
        <dbReference type="ARBA" id="ARBA00000654"/>
    </source>
</evidence>